<name>A0A0B5AMB3_9BACL</name>
<dbReference type="InterPro" id="IPR036390">
    <property type="entry name" value="WH_DNA-bd_sf"/>
</dbReference>
<dbReference type="HOGENOM" id="CLU_091656_0_1_9"/>
<evidence type="ECO:0000256" key="1">
    <source>
        <dbReference type="ARBA" id="ARBA00093462"/>
    </source>
</evidence>
<protein>
    <submittedName>
        <fullName evidence="5">Uncharacterized protein</fullName>
    </submittedName>
</protein>
<dbReference type="BioCyc" id="JESP1508404:G14D9-11209-MONOMER"/>
<proteinExistence type="inferred from homology"/>
<dbReference type="PANTHER" id="PTHR37293:SF6">
    <property type="entry name" value="DNA REPLICATION PROTEIN DNAD"/>
    <property type="match status" value="1"/>
</dbReference>
<reference evidence="5 6" key="1">
    <citation type="submission" date="2014-08" db="EMBL/GenBank/DDBJ databases">
        <title>Complete genome of a marine bacteria Jeotgalibacillus malaysiensis.</title>
        <authorList>
            <person name="Yaakop A.S."/>
            <person name="Chan K.-G."/>
            <person name="Goh K.M."/>
        </authorList>
    </citation>
    <scope>NUCLEOTIDE SEQUENCE [LARGE SCALE GENOMIC DNA]</scope>
    <source>
        <strain evidence="5 6">D5</strain>
    </source>
</reference>
<evidence type="ECO:0000313" key="6">
    <source>
        <dbReference type="Proteomes" id="UP000031449"/>
    </source>
</evidence>
<dbReference type="InterPro" id="IPR053843">
    <property type="entry name" value="DnaD_N"/>
</dbReference>
<dbReference type="AlphaFoldDB" id="A0A0B5AMB3"/>
<gene>
    <name evidence="5" type="ORF">JMA_19540</name>
</gene>
<evidence type="ECO:0000259" key="4">
    <source>
        <dbReference type="Pfam" id="PF21984"/>
    </source>
</evidence>
<evidence type="ECO:0000259" key="3">
    <source>
        <dbReference type="Pfam" id="PF07261"/>
    </source>
</evidence>
<dbReference type="InterPro" id="IPR006343">
    <property type="entry name" value="DnaB/C_C"/>
</dbReference>
<evidence type="ECO:0000256" key="2">
    <source>
        <dbReference type="SAM" id="MobiDB-lite"/>
    </source>
</evidence>
<dbReference type="Pfam" id="PF21984">
    <property type="entry name" value="DnaD_N"/>
    <property type="match status" value="1"/>
</dbReference>
<dbReference type="InterPro" id="IPR034829">
    <property type="entry name" value="DnaD-like_sf"/>
</dbReference>
<dbReference type="SUPFAM" id="SSF158499">
    <property type="entry name" value="DnaD domain-like"/>
    <property type="match status" value="1"/>
</dbReference>
<feature type="domain" description="DnaD N-terminal" evidence="4">
    <location>
        <begin position="17"/>
        <end position="112"/>
    </location>
</feature>
<dbReference type="STRING" id="1508404.JMA_19540"/>
<evidence type="ECO:0000313" key="5">
    <source>
        <dbReference type="EMBL" id="AJD91271.1"/>
    </source>
</evidence>
<dbReference type="SUPFAM" id="SSF46785">
    <property type="entry name" value="Winged helix' DNA-binding domain"/>
    <property type="match status" value="1"/>
</dbReference>
<dbReference type="KEGG" id="jeo:JMA_19540"/>
<accession>A0A0B5AMB3</accession>
<feature type="domain" description="DnaB/C C-terminal" evidence="3">
    <location>
        <begin position="129"/>
        <end position="200"/>
    </location>
</feature>
<dbReference type="Gene3D" id="1.10.10.10">
    <property type="entry name" value="Winged helix-like DNA-binding domain superfamily/Winged helix DNA-binding domain"/>
    <property type="match status" value="1"/>
</dbReference>
<dbReference type="PANTHER" id="PTHR37293">
    <property type="entry name" value="PHAGE REPLICATION PROTEIN-RELATED"/>
    <property type="match status" value="1"/>
</dbReference>
<feature type="region of interest" description="Disordered" evidence="2">
    <location>
        <begin position="192"/>
        <end position="226"/>
    </location>
</feature>
<sequence length="226" mass="26579">MAQSPLQKWIKEGYTTIPVMLLKYYKKLNLNETESMLLIQLHSFIDKGNHFPTPDEIAERMTLTSSECLKIIQKLIKKNLLEINNGEEEIKTEHYSLEPLWNCILNVAGQEQFQQTVEQTMAMQTDLYSMFEQEFGRPLSPLECETLAMWIDQDEHTPEIVKSALREAVISEKLNFRYIDRILFEWKKKGIKSPEDAKKQGEQFRKPKSQPDNPHEPAPFYNWLEN</sequence>
<dbReference type="EMBL" id="CP009416">
    <property type="protein sequence ID" value="AJD91271.1"/>
    <property type="molecule type" value="Genomic_DNA"/>
</dbReference>
<dbReference type="Gene3D" id="1.10.10.630">
    <property type="entry name" value="DnaD domain-like"/>
    <property type="match status" value="1"/>
</dbReference>
<dbReference type="Pfam" id="PF07261">
    <property type="entry name" value="DnaB_2"/>
    <property type="match status" value="1"/>
</dbReference>
<dbReference type="InterPro" id="IPR036388">
    <property type="entry name" value="WH-like_DNA-bd_sf"/>
</dbReference>
<feature type="compositionally biased region" description="Basic and acidic residues" evidence="2">
    <location>
        <begin position="192"/>
        <end position="205"/>
    </location>
</feature>
<comment type="similarity">
    <text evidence="1">Belongs to the DnaB/DnaD family.</text>
</comment>
<organism evidence="5 6">
    <name type="scientific">Jeotgalibacillus malaysiensis</name>
    <dbReference type="NCBI Taxonomy" id="1508404"/>
    <lineage>
        <taxon>Bacteria</taxon>
        <taxon>Bacillati</taxon>
        <taxon>Bacillota</taxon>
        <taxon>Bacilli</taxon>
        <taxon>Bacillales</taxon>
        <taxon>Caryophanaceae</taxon>
        <taxon>Jeotgalibacillus</taxon>
    </lineage>
</organism>
<dbReference type="NCBIfam" id="TIGR01446">
    <property type="entry name" value="DnaD_dom"/>
    <property type="match status" value="1"/>
</dbReference>
<keyword evidence="6" id="KW-1185">Reference proteome</keyword>
<dbReference type="InterPro" id="IPR053162">
    <property type="entry name" value="DnaD"/>
</dbReference>
<dbReference type="Proteomes" id="UP000031449">
    <property type="component" value="Chromosome"/>
</dbReference>